<feature type="transmembrane region" description="Helical" evidence="8">
    <location>
        <begin position="116"/>
        <end position="132"/>
    </location>
</feature>
<dbReference type="EC" id="2.5.1.74" evidence="8 9"/>
<keyword evidence="6 8" id="KW-1133">Transmembrane helix</keyword>
<comment type="similarity">
    <text evidence="8">Belongs to the MenA family. Type 1 subfamily.</text>
</comment>
<dbReference type="GO" id="GO:0005886">
    <property type="term" value="C:plasma membrane"/>
    <property type="evidence" value="ECO:0007669"/>
    <property type="project" value="UniProtKB-SubCell"/>
</dbReference>
<gene>
    <name evidence="8 10" type="primary">menA</name>
    <name evidence="10" type="ORF">CBU02nite_34690</name>
    <name evidence="11" type="ORF">GND98_006110</name>
</gene>
<dbReference type="EMBL" id="WOFV02000013">
    <property type="protein sequence ID" value="NAS17457.1"/>
    <property type="molecule type" value="Genomic_DNA"/>
</dbReference>
<dbReference type="PANTHER" id="PTHR13929">
    <property type="entry name" value="1,4-DIHYDROXY-2-NAPHTHOATE OCTAPRENYLTRANSFERASE"/>
    <property type="match status" value="1"/>
</dbReference>
<comment type="function">
    <text evidence="8">Conversion of 1,4-dihydroxy-2-naphthoate (DHNA) to demethylmenaquinone (DMK).</text>
</comment>
<evidence type="ECO:0000256" key="3">
    <source>
        <dbReference type="ARBA" id="ARBA00022475"/>
    </source>
</evidence>
<comment type="pathway">
    <text evidence="8">Quinol/quinone metabolism; menaquinone biosynthesis; menaquinol from 1,4-dihydroxy-2-naphthoate: step 1/2.</text>
</comment>
<evidence type="ECO:0000256" key="2">
    <source>
        <dbReference type="ARBA" id="ARBA00022428"/>
    </source>
</evidence>
<dbReference type="Pfam" id="PF01040">
    <property type="entry name" value="UbiA"/>
    <property type="match status" value="1"/>
</dbReference>
<keyword evidence="5 8" id="KW-0812">Transmembrane</keyword>
<reference evidence="10 12" key="1">
    <citation type="submission" date="2019-07" db="EMBL/GenBank/DDBJ databases">
        <title>Whole genome shotgun sequence of Clostridium butyricum NBRC 3858.</title>
        <authorList>
            <person name="Hosoyama A."/>
            <person name="Uohara A."/>
            <person name="Ohji S."/>
            <person name="Ichikawa N."/>
        </authorList>
    </citation>
    <scope>NUCLEOTIDE SEQUENCE [LARGE SCALE GENOMIC DNA]</scope>
    <source>
        <strain evidence="10 12">NBRC 3858</strain>
    </source>
</reference>
<dbReference type="RefSeq" id="WP_146869151.1">
    <property type="nucleotide sequence ID" value="NZ_BKBC01000069.1"/>
</dbReference>
<dbReference type="Proteomes" id="UP000474042">
    <property type="component" value="Unassembled WGS sequence"/>
</dbReference>
<feature type="transmembrane region" description="Helical" evidence="8">
    <location>
        <begin position="12"/>
        <end position="34"/>
    </location>
</feature>
<dbReference type="AlphaFoldDB" id="A0A512TS78"/>
<evidence type="ECO:0000256" key="1">
    <source>
        <dbReference type="ARBA" id="ARBA00004141"/>
    </source>
</evidence>
<dbReference type="GO" id="GO:0042371">
    <property type="term" value="P:vitamin K biosynthetic process"/>
    <property type="evidence" value="ECO:0007669"/>
    <property type="project" value="TreeGrafter"/>
</dbReference>
<evidence type="ECO:0000256" key="5">
    <source>
        <dbReference type="ARBA" id="ARBA00022692"/>
    </source>
</evidence>
<evidence type="ECO:0000256" key="8">
    <source>
        <dbReference type="HAMAP-Rule" id="MF_01937"/>
    </source>
</evidence>
<keyword evidence="3 8" id="KW-1003">Cell membrane</keyword>
<name>A0A512TS78_CLOBU</name>
<evidence type="ECO:0000256" key="9">
    <source>
        <dbReference type="NCBIfam" id="TIGR00751"/>
    </source>
</evidence>
<dbReference type="InterPro" id="IPR004657">
    <property type="entry name" value="MenA"/>
</dbReference>
<dbReference type="CDD" id="cd13962">
    <property type="entry name" value="PT_UbiA_UBIAD1"/>
    <property type="match status" value="1"/>
</dbReference>
<dbReference type="HAMAP" id="MF_01937">
    <property type="entry name" value="MenA_1"/>
    <property type="match status" value="1"/>
</dbReference>
<feature type="transmembrane region" description="Helical" evidence="8">
    <location>
        <begin position="281"/>
        <end position="298"/>
    </location>
</feature>
<reference evidence="11 13" key="2">
    <citation type="submission" date="2020-01" db="EMBL/GenBank/DDBJ databases">
        <title>Genome sequence of a 1,3-propanediol producer, Clostridium butyricum S3.</title>
        <authorList>
            <person name="Zhou J."/>
        </authorList>
    </citation>
    <scope>NUCLEOTIDE SEQUENCE [LARGE SCALE GENOMIC DNA]</scope>
    <source>
        <strain evidence="11 13">S3</strain>
    </source>
</reference>
<comment type="catalytic activity">
    <reaction evidence="8">
        <text>an all-trans-polyprenyl diphosphate + 1,4-dihydroxy-2-naphthoate + H(+) = a 2-demethylmenaquinol + CO2 + diphosphate</text>
        <dbReference type="Rhea" id="RHEA:26478"/>
        <dbReference type="Rhea" id="RHEA-COMP:9563"/>
        <dbReference type="Rhea" id="RHEA-COMP:9564"/>
        <dbReference type="ChEBI" id="CHEBI:11173"/>
        <dbReference type="ChEBI" id="CHEBI:15378"/>
        <dbReference type="ChEBI" id="CHEBI:16526"/>
        <dbReference type="ChEBI" id="CHEBI:33019"/>
        <dbReference type="ChEBI" id="CHEBI:55437"/>
        <dbReference type="ChEBI" id="CHEBI:58914"/>
        <dbReference type="EC" id="2.5.1.74"/>
    </reaction>
</comment>
<comment type="caution">
    <text evidence="10">The sequence shown here is derived from an EMBL/GenBank/DDBJ whole genome shotgun (WGS) entry which is preliminary data.</text>
</comment>
<proteinExistence type="inferred from homology"/>
<dbReference type="PIRSF" id="PIRSF005355">
    <property type="entry name" value="UBIAD1"/>
    <property type="match status" value="1"/>
</dbReference>
<keyword evidence="7 8" id="KW-0472">Membrane</keyword>
<organism evidence="10 12">
    <name type="scientific">Clostridium butyricum</name>
    <dbReference type="NCBI Taxonomy" id="1492"/>
    <lineage>
        <taxon>Bacteria</taxon>
        <taxon>Bacillati</taxon>
        <taxon>Bacillota</taxon>
        <taxon>Clostridia</taxon>
        <taxon>Eubacteriales</taxon>
        <taxon>Clostridiaceae</taxon>
        <taxon>Clostridium</taxon>
    </lineage>
</organism>
<dbReference type="GO" id="GO:0009234">
    <property type="term" value="P:menaquinone biosynthetic process"/>
    <property type="evidence" value="ECO:0007669"/>
    <property type="project" value="UniProtKB-UniRule"/>
</dbReference>
<evidence type="ECO:0000313" key="11">
    <source>
        <dbReference type="EMBL" id="NAS17457.1"/>
    </source>
</evidence>
<feature type="transmembrane region" description="Helical" evidence="8">
    <location>
        <begin position="218"/>
        <end position="237"/>
    </location>
</feature>
<evidence type="ECO:0000256" key="4">
    <source>
        <dbReference type="ARBA" id="ARBA00022679"/>
    </source>
</evidence>
<dbReference type="NCBIfam" id="TIGR00751">
    <property type="entry name" value="menA"/>
    <property type="match status" value="1"/>
</dbReference>
<dbReference type="InterPro" id="IPR026046">
    <property type="entry name" value="UBIAD1"/>
</dbReference>
<keyword evidence="4 8" id="KW-0808">Transferase</keyword>
<evidence type="ECO:0000256" key="7">
    <source>
        <dbReference type="ARBA" id="ARBA00023136"/>
    </source>
</evidence>
<evidence type="ECO:0000313" key="10">
    <source>
        <dbReference type="EMBL" id="GEQ22963.1"/>
    </source>
</evidence>
<dbReference type="InterPro" id="IPR000537">
    <property type="entry name" value="UbiA_prenyltransferase"/>
</dbReference>
<protein>
    <recommendedName>
        <fullName evidence="8 9">1,4-dihydroxy-2-naphthoate octaprenyltransferase</fullName>
        <shortName evidence="8">DHNA-octaprenyltransferase</shortName>
        <ecNumber evidence="8 9">2.5.1.74</ecNumber>
    </recommendedName>
</protein>
<keyword evidence="2 8" id="KW-0474">Menaquinone biosynthesis</keyword>
<feature type="transmembrane region" description="Helical" evidence="8">
    <location>
        <begin position="92"/>
        <end position="110"/>
    </location>
</feature>
<feature type="transmembrane region" description="Helical" evidence="8">
    <location>
        <begin position="40"/>
        <end position="60"/>
    </location>
</feature>
<evidence type="ECO:0000313" key="12">
    <source>
        <dbReference type="Proteomes" id="UP000321089"/>
    </source>
</evidence>
<accession>A0A512TS78</accession>
<dbReference type="EMBL" id="BKBC01000069">
    <property type="protein sequence ID" value="GEQ22963.1"/>
    <property type="molecule type" value="Genomic_DNA"/>
</dbReference>
<dbReference type="Proteomes" id="UP000321089">
    <property type="component" value="Unassembled WGS sequence"/>
</dbReference>
<dbReference type="GO" id="GO:0046428">
    <property type="term" value="F:1,4-dihydroxy-2-naphthoate polyprenyltransferase activity"/>
    <property type="evidence" value="ECO:0007669"/>
    <property type="project" value="UniProtKB-UniRule"/>
</dbReference>
<dbReference type="UniPathway" id="UPA00079">
    <property type="reaction ID" value="UER00168"/>
</dbReference>
<sequence>MWNEKFKLWIRASRLFSITASGIPVILGGILAVQAPEFNIGYYILSIIGIIFLHVAVNLLSDHDDFINKVDTKDSYGSSGIMVEGLLMPKEIRRGGTILFLLAGLIGLFFSYKRGIVILILAVIGAICGYFYTGKPLKLKYRGLGAPVVFITFGPLMVFGAYYLQVQEFNLKTLLVSIPLGLLTTAILHVNDIRDIQYDKRAGIKTLSMFVGIKNANLIYFSLIIFSYISVIIMVFFKVIPYWSLICLITLPSGIKNINRLRMANGSSDVIANLDQETAKLQAKFGILLIVSIIVSFVI</sequence>
<comment type="subcellular location">
    <subcellularLocation>
        <location evidence="8">Cell membrane</location>
        <topology evidence="8">Multi-pass membrane protein</topology>
    </subcellularLocation>
    <subcellularLocation>
        <location evidence="1">Membrane</location>
        <topology evidence="1">Multi-pass membrane protein</topology>
    </subcellularLocation>
</comment>
<evidence type="ECO:0000256" key="6">
    <source>
        <dbReference type="ARBA" id="ARBA00022989"/>
    </source>
</evidence>
<dbReference type="PANTHER" id="PTHR13929:SF0">
    <property type="entry name" value="UBIA PRENYLTRANSFERASE DOMAIN-CONTAINING PROTEIN 1"/>
    <property type="match status" value="1"/>
</dbReference>
<evidence type="ECO:0000313" key="13">
    <source>
        <dbReference type="Proteomes" id="UP000474042"/>
    </source>
</evidence>
<feature type="transmembrane region" description="Helical" evidence="8">
    <location>
        <begin position="144"/>
        <end position="165"/>
    </location>
</feature>
<feature type="transmembrane region" description="Helical" evidence="8">
    <location>
        <begin position="171"/>
        <end position="191"/>
    </location>
</feature>